<dbReference type="GO" id="GO:0005524">
    <property type="term" value="F:ATP binding"/>
    <property type="evidence" value="ECO:0007669"/>
    <property type="project" value="UniProtKB-KW"/>
</dbReference>
<dbReference type="PROSITE" id="PS50113">
    <property type="entry name" value="PAC"/>
    <property type="match status" value="1"/>
</dbReference>
<feature type="transmembrane region" description="Helical" evidence="12">
    <location>
        <begin position="320"/>
        <end position="343"/>
    </location>
</feature>
<feature type="coiled-coil region" evidence="11">
    <location>
        <begin position="762"/>
        <end position="803"/>
    </location>
</feature>
<evidence type="ECO:0000256" key="7">
    <source>
        <dbReference type="ARBA" id="ARBA00023012"/>
    </source>
</evidence>
<dbReference type="PROSITE" id="PS50111">
    <property type="entry name" value="CHEMOTAXIS_TRANSDUC_2"/>
    <property type="match status" value="1"/>
</dbReference>
<evidence type="ECO:0000259" key="14">
    <source>
        <dbReference type="PROSITE" id="PS50113"/>
    </source>
</evidence>
<dbReference type="FunFam" id="1.10.287.950:FF:000001">
    <property type="entry name" value="Methyl-accepting chemotaxis sensory transducer"/>
    <property type="match status" value="1"/>
</dbReference>
<evidence type="ECO:0000256" key="10">
    <source>
        <dbReference type="PROSITE-ProRule" id="PRU00284"/>
    </source>
</evidence>
<dbReference type="Pfam" id="PF08448">
    <property type="entry name" value="PAS_4"/>
    <property type="match status" value="1"/>
</dbReference>
<dbReference type="PROSITE" id="PS50885">
    <property type="entry name" value="HAMP"/>
    <property type="match status" value="1"/>
</dbReference>
<dbReference type="Pfam" id="PF17201">
    <property type="entry name" value="Cache_3-Cache_2"/>
    <property type="match status" value="1"/>
</dbReference>
<feature type="domain" description="HAMP" evidence="15">
    <location>
        <begin position="344"/>
        <end position="396"/>
    </location>
</feature>
<evidence type="ECO:0000313" key="16">
    <source>
        <dbReference type="EMBL" id="GFM35716.1"/>
    </source>
</evidence>
<evidence type="ECO:0000256" key="12">
    <source>
        <dbReference type="SAM" id="Phobius"/>
    </source>
</evidence>
<keyword evidence="12" id="KW-0472">Membrane</keyword>
<dbReference type="GO" id="GO:0006935">
    <property type="term" value="P:chemotaxis"/>
    <property type="evidence" value="ECO:0007669"/>
    <property type="project" value="InterPro"/>
</dbReference>
<comment type="similarity">
    <text evidence="9">Belongs to the methyl-accepting chemotaxis (MCP) protein family.</text>
</comment>
<keyword evidence="8 10" id="KW-0807">Transducer</keyword>
<dbReference type="Pfam" id="PF00672">
    <property type="entry name" value="HAMP"/>
    <property type="match status" value="1"/>
</dbReference>
<keyword evidence="5" id="KW-0418">Kinase</keyword>
<keyword evidence="12" id="KW-0812">Transmembrane</keyword>
<name>A0A7J0BPT6_9BACT</name>
<evidence type="ECO:0000256" key="8">
    <source>
        <dbReference type="ARBA" id="ARBA00023224"/>
    </source>
</evidence>
<dbReference type="SUPFAM" id="SSF55785">
    <property type="entry name" value="PYP-like sensor domain (PAS domain)"/>
    <property type="match status" value="1"/>
</dbReference>
<dbReference type="InterPro" id="IPR004089">
    <property type="entry name" value="MCPsignal_dom"/>
</dbReference>
<gene>
    <name evidence="16" type="ORF">DSM19430T_04000</name>
</gene>
<dbReference type="GO" id="GO:0016020">
    <property type="term" value="C:membrane"/>
    <property type="evidence" value="ECO:0007669"/>
    <property type="project" value="UniProtKB-SubCell"/>
</dbReference>
<dbReference type="InterPro" id="IPR003660">
    <property type="entry name" value="HAMP_dom"/>
</dbReference>
<dbReference type="GO" id="GO:0004888">
    <property type="term" value="F:transmembrane signaling receptor activity"/>
    <property type="evidence" value="ECO:0007669"/>
    <property type="project" value="InterPro"/>
</dbReference>
<dbReference type="GO" id="GO:0016301">
    <property type="term" value="F:kinase activity"/>
    <property type="evidence" value="ECO:0007669"/>
    <property type="project" value="UniProtKB-KW"/>
</dbReference>
<keyword evidence="11" id="KW-0175">Coiled coil</keyword>
<evidence type="ECO:0000256" key="3">
    <source>
        <dbReference type="ARBA" id="ARBA00022679"/>
    </source>
</evidence>
<keyword evidence="2" id="KW-0597">Phosphoprotein</keyword>
<keyword evidence="12" id="KW-1133">Transmembrane helix</keyword>
<keyword evidence="7" id="KW-0902">Two-component regulatory system</keyword>
<feature type="domain" description="PAC" evidence="14">
    <location>
        <begin position="467"/>
        <end position="519"/>
    </location>
</feature>
<dbReference type="SUPFAM" id="SSF103190">
    <property type="entry name" value="Sensory domain-like"/>
    <property type="match status" value="1"/>
</dbReference>
<dbReference type="EMBL" id="BLVP01000001">
    <property type="protein sequence ID" value="GFM35716.1"/>
    <property type="molecule type" value="Genomic_DNA"/>
</dbReference>
<protein>
    <submittedName>
        <fullName evidence="16">Methyl-accepting chemotaxis protein</fullName>
    </submittedName>
</protein>
<dbReference type="Pfam" id="PF00015">
    <property type="entry name" value="MCPsignal"/>
    <property type="match status" value="1"/>
</dbReference>
<sequence>MHLNFNKKLLLGIVGTVIFMLLVSGLYSYTISKKNLNTLGRAFISSMLDGLQDTIDLQNKITQEKLNADLVVMEREMAKLGNVFLATDKSFQTSIVNQMTGEREEVSIPPLQLGNRFSSTTLNGNFDTVDEVQKLLGGTATIFQVLPDKLLRVSTNVLTLAGERAVGTYIPSSSPVYKTVMSGETYRGKAFVVSDWYVTAYKPLRDDDGNIVAVIYVGRQMMTPELRHVVEKLSYEGYGETVITLSDGKYAYTAGQIAKDALFTDTTHGKALLESPDGFVEFDKDGASHLAYKLHYAPWDWHITFSLPEERLYLGADGQLLTASAVIIAGGAAFALVLFSFLIRFLLRPLNDLSAVTRRIAQGDLNARSTYTADDAIGQTVTSVNSMVGELKNKLGFAQGVLNGIPSPCGIVGPDFTMTWVNRQLCDFLEKSRAPEEYVGTPSGQFYFNDASRETLSDRAVREQKPLSAEMEIITPSGKRHFIDVNTTPFHDPDGVLLGSITFWHDLTATKQNEQRIIAQNARISRAAAEANNIADQVSEASAQLAEQVSEASQTSGLQNDRIGESATAIEEMNATTLEVAQNASEAAEKAEEAQKIAQEGARVVQDVIKSTDEVHSHAKQMETTLTELGKQAEGIGQIIGVINDIADQTNLLALNAAIEAARAGEAGRGFAVVADEVRKLAEKTMTATKEVESVVKAIQGSTSTTLRHMQGVAKLVGQSAEQTHRAGDSLASIVETVLGTSDRVRSIATAAEQQSATSEEITRATDEINTLSRETAQAMEQAADAVNELAGLAQQLKALIHELAADSNE</sequence>
<dbReference type="InterPro" id="IPR029151">
    <property type="entry name" value="Sensor-like_sf"/>
</dbReference>
<evidence type="ECO:0000259" key="13">
    <source>
        <dbReference type="PROSITE" id="PS50111"/>
    </source>
</evidence>
<evidence type="ECO:0000256" key="2">
    <source>
        <dbReference type="ARBA" id="ARBA00022553"/>
    </source>
</evidence>
<dbReference type="GO" id="GO:0000160">
    <property type="term" value="P:phosphorelay signal transduction system"/>
    <property type="evidence" value="ECO:0007669"/>
    <property type="project" value="UniProtKB-KW"/>
</dbReference>
<comment type="subcellular location">
    <subcellularLocation>
        <location evidence="1">Membrane</location>
    </subcellularLocation>
</comment>
<dbReference type="RefSeq" id="WP_174408400.1">
    <property type="nucleotide sequence ID" value="NZ_BLVP01000001.1"/>
</dbReference>
<evidence type="ECO:0000256" key="4">
    <source>
        <dbReference type="ARBA" id="ARBA00022741"/>
    </source>
</evidence>
<dbReference type="CDD" id="cd06225">
    <property type="entry name" value="HAMP"/>
    <property type="match status" value="1"/>
</dbReference>
<evidence type="ECO:0000313" key="17">
    <source>
        <dbReference type="Proteomes" id="UP000503820"/>
    </source>
</evidence>
<dbReference type="Gene3D" id="6.10.340.10">
    <property type="match status" value="1"/>
</dbReference>
<reference evidence="16 17" key="1">
    <citation type="submission" date="2020-05" db="EMBL/GenBank/DDBJ databases">
        <title>Draft genome sequence of Desulfovibrio psychrotolerans JS1T.</title>
        <authorList>
            <person name="Ueno A."/>
            <person name="Tamazawa S."/>
            <person name="Tamamura S."/>
            <person name="Murakami T."/>
            <person name="Kiyama T."/>
            <person name="Inomata H."/>
            <person name="Amano Y."/>
            <person name="Miyakawa K."/>
            <person name="Tamaki H."/>
            <person name="Naganuma T."/>
            <person name="Kaneko K."/>
        </authorList>
    </citation>
    <scope>NUCLEOTIDE SEQUENCE [LARGE SCALE GENOMIC DNA]</scope>
    <source>
        <strain evidence="16 17">JS1</strain>
    </source>
</reference>
<dbReference type="InterPro" id="IPR000700">
    <property type="entry name" value="PAS-assoc_C"/>
</dbReference>
<dbReference type="AlphaFoldDB" id="A0A7J0BPT6"/>
<keyword evidence="3" id="KW-0808">Transferase</keyword>
<keyword evidence="17" id="KW-1185">Reference proteome</keyword>
<evidence type="ECO:0000256" key="9">
    <source>
        <dbReference type="ARBA" id="ARBA00029447"/>
    </source>
</evidence>
<accession>A0A7J0BPT6</accession>
<keyword evidence="6" id="KW-0067">ATP-binding</keyword>
<proteinExistence type="inferred from homology"/>
<evidence type="ECO:0000256" key="1">
    <source>
        <dbReference type="ARBA" id="ARBA00004370"/>
    </source>
</evidence>
<dbReference type="InterPro" id="IPR013656">
    <property type="entry name" value="PAS_4"/>
</dbReference>
<dbReference type="PRINTS" id="PR00260">
    <property type="entry name" value="CHEMTRNSDUCR"/>
</dbReference>
<dbReference type="InterPro" id="IPR035965">
    <property type="entry name" value="PAS-like_dom_sf"/>
</dbReference>
<dbReference type="PANTHER" id="PTHR32089">
    <property type="entry name" value="METHYL-ACCEPTING CHEMOTAXIS PROTEIN MCPB"/>
    <property type="match status" value="1"/>
</dbReference>
<dbReference type="Proteomes" id="UP000503820">
    <property type="component" value="Unassembled WGS sequence"/>
</dbReference>
<comment type="caution">
    <text evidence="16">The sequence shown here is derived from an EMBL/GenBank/DDBJ whole genome shotgun (WGS) entry which is preliminary data.</text>
</comment>
<evidence type="ECO:0000256" key="11">
    <source>
        <dbReference type="SAM" id="Coils"/>
    </source>
</evidence>
<keyword evidence="4" id="KW-0547">Nucleotide-binding</keyword>
<dbReference type="InterPro" id="IPR033462">
    <property type="entry name" value="Cache_3-Cache_2"/>
</dbReference>
<evidence type="ECO:0000256" key="6">
    <source>
        <dbReference type="ARBA" id="ARBA00022840"/>
    </source>
</evidence>
<feature type="transmembrane region" description="Helical" evidence="12">
    <location>
        <begin position="9"/>
        <end position="29"/>
    </location>
</feature>
<feature type="domain" description="Methyl-accepting transducer" evidence="13">
    <location>
        <begin position="534"/>
        <end position="770"/>
    </location>
</feature>
<dbReference type="SUPFAM" id="SSF58104">
    <property type="entry name" value="Methyl-accepting chemotaxis protein (MCP) signaling domain"/>
    <property type="match status" value="1"/>
</dbReference>
<dbReference type="InterPro" id="IPR004090">
    <property type="entry name" value="Chemotax_Me-accpt_rcpt"/>
</dbReference>
<dbReference type="Gene3D" id="3.30.450.20">
    <property type="entry name" value="PAS domain"/>
    <property type="match status" value="1"/>
</dbReference>
<dbReference type="SMART" id="SM00304">
    <property type="entry name" value="HAMP"/>
    <property type="match status" value="1"/>
</dbReference>
<dbReference type="Gene3D" id="1.10.287.950">
    <property type="entry name" value="Methyl-accepting chemotaxis protein"/>
    <property type="match status" value="1"/>
</dbReference>
<dbReference type="PANTHER" id="PTHR32089:SF112">
    <property type="entry name" value="LYSOZYME-LIKE PROTEIN-RELATED"/>
    <property type="match status" value="1"/>
</dbReference>
<evidence type="ECO:0000259" key="15">
    <source>
        <dbReference type="PROSITE" id="PS50885"/>
    </source>
</evidence>
<dbReference type="CDD" id="cd11386">
    <property type="entry name" value="MCP_signal"/>
    <property type="match status" value="1"/>
</dbReference>
<dbReference type="SMART" id="SM00283">
    <property type="entry name" value="MA"/>
    <property type="match status" value="1"/>
</dbReference>
<organism evidence="16 17">
    <name type="scientific">Desulfovibrio psychrotolerans</name>
    <dbReference type="NCBI Taxonomy" id="415242"/>
    <lineage>
        <taxon>Bacteria</taxon>
        <taxon>Pseudomonadati</taxon>
        <taxon>Thermodesulfobacteriota</taxon>
        <taxon>Desulfovibrionia</taxon>
        <taxon>Desulfovibrionales</taxon>
        <taxon>Desulfovibrionaceae</taxon>
        <taxon>Desulfovibrio</taxon>
    </lineage>
</organism>
<evidence type="ECO:0000256" key="5">
    <source>
        <dbReference type="ARBA" id="ARBA00022777"/>
    </source>
</evidence>